<accession>A0A2M7RNK8</accession>
<keyword evidence="1" id="KW-0472">Membrane</keyword>
<evidence type="ECO:0000313" key="2">
    <source>
        <dbReference type="EMBL" id="PIZ00686.1"/>
    </source>
</evidence>
<sequence length="131" mass="14932">MFRKFSQTRKKSFENMKKIIGWVFLFVGVLIIIGGAWESYQIFSAKKSAPDVFKFQEKITSPILNSAKGLAKNPEEKITQEIKETIQGQLEKMLPSDFIIKLLNLISWSIFVTFLIFAGGKLSEIGIKLLK</sequence>
<proteinExistence type="predicted"/>
<feature type="transmembrane region" description="Helical" evidence="1">
    <location>
        <begin position="98"/>
        <end position="118"/>
    </location>
</feature>
<evidence type="ECO:0000256" key="1">
    <source>
        <dbReference type="SAM" id="Phobius"/>
    </source>
</evidence>
<keyword evidence="1" id="KW-1133">Transmembrane helix</keyword>
<keyword evidence="1" id="KW-0812">Transmembrane</keyword>
<comment type="caution">
    <text evidence="2">The sequence shown here is derived from an EMBL/GenBank/DDBJ whole genome shotgun (WGS) entry which is preliminary data.</text>
</comment>
<organism evidence="2 3">
    <name type="scientific">bacterium (Candidatus Gribaldobacteria) CG_4_10_14_0_8_um_filter_33_9</name>
    <dbReference type="NCBI Taxonomy" id="2014266"/>
    <lineage>
        <taxon>Bacteria</taxon>
        <taxon>Candidatus Gribaldobacteria</taxon>
    </lineage>
</organism>
<reference evidence="3" key="1">
    <citation type="submission" date="2017-09" db="EMBL/GenBank/DDBJ databases">
        <title>Depth-based differentiation of microbial function through sediment-hosted aquifers and enrichment of novel symbionts in the deep terrestrial subsurface.</title>
        <authorList>
            <person name="Probst A.J."/>
            <person name="Ladd B."/>
            <person name="Jarett J.K."/>
            <person name="Geller-Mcgrath D.E."/>
            <person name="Sieber C.M.K."/>
            <person name="Emerson J.B."/>
            <person name="Anantharaman K."/>
            <person name="Thomas B.C."/>
            <person name="Malmstrom R."/>
            <person name="Stieglmeier M."/>
            <person name="Klingl A."/>
            <person name="Woyke T."/>
            <person name="Ryan C.M."/>
            <person name="Banfield J.F."/>
        </authorList>
    </citation>
    <scope>NUCLEOTIDE SEQUENCE [LARGE SCALE GENOMIC DNA]</scope>
</reference>
<feature type="transmembrane region" description="Helical" evidence="1">
    <location>
        <begin position="20"/>
        <end position="37"/>
    </location>
</feature>
<protein>
    <submittedName>
        <fullName evidence="2">Uncharacterized protein</fullName>
    </submittedName>
</protein>
<gene>
    <name evidence="2" type="ORF">COY61_01905</name>
</gene>
<dbReference type="EMBL" id="PFMI01000050">
    <property type="protein sequence ID" value="PIZ00686.1"/>
    <property type="molecule type" value="Genomic_DNA"/>
</dbReference>
<evidence type="ECO:0000313" key="3">
    <source>
        <dbReference type="Proteomes" id="UP000229371"/>
    </source>
</evidence>
<dbReference type="AlphaFoldDB" id="A0A2M7RNK8"/>
<dbReference type="Proteomes" id="UP000229371">
    <property type="component" value="Unassembled WGS sequence"/>
</dbReference>
<name>A0A2M7RNK8_9BACT</name>